<organism evidence="2 3">
    <name type="scientific">Streptomyces spectabilis</name>
    <dbReference type="NCBI Taxonomy" id="68270"/>
    <lineage>
        <taxon>Bacteria</taxon>
        <taxon>Bacillati</taxon>
        <taxon>Actinomycetota</taxon>
        <taxon>Actinomycetes</taxon>
        <taxon>Kitasatosporales</taxon>
        <taxon>Streptomycetaceae</taxon>
        <taxon>Streptomyces</taxon>
    </lineage>
</organism>
<dbReference type="AlphaFoldDB" id="A0A516R6P7"/>
<evidence type="ECO:0000256" key="1">
    <source>
        <dbReference type="SAM" id="MobiDB-lite"/>
    </source>
</evidence>
<dbReference type="EMBL" id="CP040916">
    <property type="protein sequence ID" value="QDQ11329.1"/>
    <property type="molecule type" value="Genomic_DNA"/>
</dbReference>
<feature type="region of interest" description="Disordered" evidence="1">
    <location>
        <begin position="44"/>
        <end position="92"/>
    </location>
</feature>
<name>A0A516R6P7_STRST</name>
<evidence type="ECO:0000313" key="3">
    <source>
        <dbReference type="Proteomes" id="UP000316806"/>
    </source>
</evidence>
<evidence type="ECO:0000313" key="2">
    <source>
        <dbReference type="EMBL" id="QDQ11329.1"/>
    </source>
</evidence>
<reference evidence="2 3" key="1">
    <citation type="journal article" date="2019" name="J. Ind. Microbiol. Biotechnol.">
        <title>The complete genomic sequence of Streptomyces spectabilis NRRL-2792 and identification of secondary metabolite biosynthetic gene clusters.</title>
        <authorList>
            <person name="Sinha A."/>
            <person name="Phillips-Salemka S."/>
            <person name="Niraula T.A."/>
            <person name="Short K.A."/>
            <person name="Niraula N.P."/>
        </authorList>
    </citation>
    <scope>NUCLEOTIDE SEQUENCE [LARGE SCALE GENOMIC DNA]</scope>
    <source>
        <strain evidence="2 3">NRRL 2792</strain>
    </source>
</reference>
<feature type="compositionally biased region" description="Basic residues" evidence="1">
    <location>
        <begin position="78"/>
        <end position="92"/>
    </location>
</feature>
<sequence length="92" mass="10529">MIVLTIALLLTLIALGFNQPLLWLVAAGIAYFLIRRHDRAAVKGGMSGARSGSGSGMSTPASYRDYRIRRSRQERWDRRYRRTHPSAQQRRK</sequence>
<dbReference type="Proteomes" id="UP000316806">
    <property type="component" value="Chromosome"/>
</dbReference>
<feature type="compositionally biased region" description="Gly residues" evidence="1">
    <location>
        <begin position="45"/>
        <end position="55"/>
    </location>
</feature>
<accession>A0A516R6P7</accession>
<gene>
    <name evidence="2" type="ORF">FH965_12655</name>
</gene>
<feature type="compositionally biased region" description="Basic and acidic residues" evidence="1">
    <location>
        <begin position="64"/>
        <end position="77"/>
    </location>
</feature>
<protein>
    <submittedName>
        <fullName evidence="2">Uncharacterized protein</fullName>
    </submittedName>
</protein>
<proteinExistence type="predicted"/>
<dbReference type="RefSeq" id="WP_144003228.1">
    <property type="nucleotide sequence ID" value="NZ_CP040916.1"/>
</dbReference>